<dbReference type="Proteomes" id="UP000887013">
    <property type="component" value="Unassembled WGS sequence"/>
</dbReference>
<comment type="caution">
    <text evidence="1">The sequence shown here is derived from an EMBL/GenBank/DDBJ whole genome shotgun (WGS) entry which is preliminary data.</text>
</comment>
<proteinExistence type="predicted"/>
<dbReference type="EMBL" id="BMAW01069955">
    <property type="protein sequence ID" value="GFT71244.1"/>
    <property type="molecule type" value="Genomic_DNA"/>
</dbReference>
<organism evidence="1 2">
    <name type="scientific">Nephila pilipes</name>
    <name type="common">Giant wood spider</name>
    <name type="synonym">Nephila maculata</name>
    <dbReference type="NCBI Taxonomy" id="299642"/>
    <lineage>
        <taxon>Eukaryota</taxon>
        <taxon>Metazoa</taxon>
        <taxon>Ecdysozoa</taxon>
        <taxon>Arthropoda</taxon>
        <taxon>Chelicerata</taxon>
        <taxon>Arachnida</taxon>
        <taxon>Araneae</taxon>
        <taxon>Araneomorphae</taxon>
        <taxon>Entelegynae</taxon>
        <taxon>Araneoidea</taxon>
        <taxon>Nephilidae</taxon>
        <taxon>Nephila</taxon>
    </lineage>
</organism>
<reference evidence="1" key="1">
    <citation type="submission" date="2020-08" db="EMBL/GenBank/DDBJ databases">
        <title>Multicomponent nature underlies the extraordinary mechanical properties of spider dragline silk.</title>
        <authorList>
            <person name="Kono N."/>
            <person name="Nakamura H."/>
            <person name="Mori M."/>
            <person name="Yoshida Y."/>
            <person name="Ohtoshi R."/>
            <person name="Malay A.D."/>
            <person name="Moran D.A.P."/>
            <person name="Tomita M."/>
            <person name="Numata K."/>
            <person name="Arakawa K."/>
        </authorList>
    </citation>
    <scope>NUCLEOTIDE SEQUENCE</scope>
</reference>
<gene>
    <name evidence="1" type="ORF">NPIL_9781</name>
</gene>
<feature type="non-terminal residue" evidence="1">
    <location>
        <position position="1"/>
    </location>
</feature>
<evidence type="ECO:0000313" key="2">
    <source>
        <dbReference type="Proteomes" id="UP000887013"/>
    </source>
</evidence>
<protein>
    <submittedName>
        <fullName evidence="1">Uncharacterized protein</fullName>
    </submittedName>
</protein>
<sequence>DNDGLVLSGKDEDDLLAHNLEFSFQENSTPYNDDDHIEK</sequence>
<keyword evidence="2" id="KW-1185">Reference proteome</keyword>
<accession>A0A8X6U2B0</accession>
<name>A0A8X6U2B0_NEPPI</name>
<dbReference type="AlphaFoldDB" id="A0A8X6U2B0"/>
<evidence type="ECO:0000313" key="1">
    <source>
        <dbReference type="EMBL" id="GFT71244.1"/>
    </source>
</evidence>